<sequence length="278" mass="29734">MTHLPVSPIAPASRNVSAGHRLPYRLHIPARAVPGAAPIVAVHGVSRNAGEHLRAYRAIAERTGRILVAPRFTKSGHPRYQRLGTPGRPADVALIGALEEIAAATGSTAARVILIGFSGGAQFAHRFAMAHPERVAALGLGAAGWYTLPDPGLSYPFGLDGEEPRAAAARANLDRFLCLPMHVHVGALDLERDEVFRVDPDLDAVQGATRVERAARWTHAVTETALSRGLAPRVTFELLPGCTHSFADCVKAGALPLRLGDWLDSLRLAHDIEPRTMP</sequence>
<gene>
    <name evidence="1" type="ORF">NJQ99_03565</name>
</gene>
<proteinExistence type="predicted"/>
<organism evidence="1 2">
    <name type="scientific">Futiania mangrovi</name>
    <dbReference type="NCBI Taxonomy" id="2959716"/>
    <lineage>
        <taxon>Bacteria</taxon>
        <taxon>Pseudomonadati</taxon>
        <taxon>Pseudomonadota</taxon>
        <taxon>Alphaproteobacteria</taxon>
        <taxon>Futianiales</taxon>
        <taxon>Futianiaceae</taxon>
        <taxon>Futiania</taxon>
    </lineage>
</organism>
<dbReference type="Proteomes" id="UP001055804">
    <property type="component" value="Unassembled WGS sequence"/>
</dbReference>
<dbReference type="Gene3D" id="3.40.50.1820">
    <property type="entry name" value="alpha/beta hydrolase"/>
    <property type="match status" value="1"/>
</dbReference>
<dbReference type="AlphaFoldDB" id="A0A9J6PCG0"/>
<reference evidence="1" key="1">
    <citation type="submission" date="2022-06" db="EMBL/GenBank/DDBJ databases">
        <title>Isolation and Genomics of Futiania mangrovii gen. nov., sp. nov., a Rare and Metabolically-versatile member in the Class Alphaproteobacteria.</title>
        <authorList>
            <person name="Liu L."/>
            <person name="Huang W.-C."/>
            <person name="Pan J."/>
            <person name="Li J."/>
            <person name="Huang Y."/>
            <person name="Du H."/>
            <person name="Liu Y."/>
            <person name="Li M."/>
        </authorList>
    </citation>
    <scope>NUCLEOTIDE SEQUENCE</scope>
    <source>
        <strain evidence="1">FT118</strain>
    </source>
</reference>
<evidence type="ECO:0000313" key="2">
    <source>
        <dbReference type="Proteomes" id="UP001055804"/>
    </source>
</evidence>
<dbReference type="InterPro" id="IPR029058">
    <property type="entry name" value="AB_hydrolase_fold"/>
</dbReference>
<dbReference type="EMBL" id="JAMZFT010000001">
    <property type="protein sequence ID" value="MCP1335480.1"/>
    <property type="molecule type" value="Genomic_DNA"/>
</dbReference>
<name>A0A9J6PCG0_9PROT</name>
<accession>A0A9J6PCG0</accession>
<comment type="caution">
    <text evidence="1">The sequence shown here is derived from an EMBL/GenBank/DDBJ whole genome shotgun (WGS) entry which is preliminary data.</text>
</comment>
<protein>
    <recommendedName>
        <fullName evidence="3">Alpha/beta hydrolase</fullName>
    </recommendedName>
</protein>
<keyword evidence="2" id="KW-1185">Reference proteome</keyword>
<evidence type="ECO:0000313" key="1">
    <source>
        <dbReference type="EMBL" id="MCP1335480.1"/>
    </source>
</evidence>
<dbReference type="RefSeq" id="WP_269331424.1">
    <property type="nucleotide sequence ID" value="NZ_JAMZFT010000001.1"/>
</dbReference>
<dbReference type="SUPFAM" id="SSF53474">
    <property type="entry name" value="alpha/beta-Hydrolases"/>
    <property type="match status" value="1"/>
</dbReference>
<evidence type="ECO:0008006" key="3">
    <source>
        <dbReference type="Google" id="ProtNLM"/>
    </source>
</evidence>